<dbReference type="PANTHER" id="PTHR43384:SF6">
    <property type="entry name" value="SEPTUM SITE-DETERMINING PROTEIN MIND HOMOLOG, CHLOROPLASTIC"/>
    <property type="match status" value="1"/>
</dbReference>
<dbReference type="GO" id="GO:0005524">
    <property type="term" value="F:ATP binding"/>
    <property type="evidence" value="ECO:0007669"/>
    <property type="project" value="UniProtKB-KW"/>
</dbReference>
<dbReference type="PANTHER" id="PTHR43384">
    <property type="entry name" value="SEPTUM SITE-DETERMINING PROTEIN MIND HOMOLOG, CHLOROPLASTIC-RELATED"/>
    <property type="match status" value="1"/>
</dbReference>
<protein>
    <submittedName>
        <fullName evidence="3">Septum site-determining protein MinD</fullName>
    </submittedName>
</protein>
<accession>A0A1H0CHV9</accession>
<dbReference type="InterPro" id="IPR050625">
    <property type="entry name" value="ParA/MinD_ATPase"/>
</dbReference>
<dbReference type="GO" id="GO:0051782">
    <property type="term" value="P:negative regulation of cell division"/>
    <property type="evidence" value="ECO:0007669"/>
    <property type="project" value="TreeGrafter"/>
</dbReference>
<organism evidence="3 4">
    <name type="scientific">Acetanaerobacterium elongatum</name>
    <dbReference type="NCBI Taxonomy" id="258515"/>
    <lineage>
        <taxon>Bacteria</taxon>
        <taxon>Bacillati</taxon>
        <taxon>Bacillota</taxon>
        <taxon>Clostridia</taxon>
        <taxon>Eubacteriales</taxon>
        <taxon>Oscillospiraceae</taxon>
        <taxon>Acetanaerobacterium</taxon>
    </lineage>
</organism>
<dbReference type="GO" id="GO:0009898">
    <property type="term" value="C:cytoplasmic side of plasma membrane"/>
    <property type="evidence" value="ECO:0007669"/>
    <property type="project" value="TreeGrafter"/>
</dbReference>
<dbReference type="EMBL" id="FNID01000023">
    <property type="protein sequence ID" value="SDN57393.1"/>
    <property type="molecule type" value="Genomic_DNA"/>
</dbReference>
<proteinExistence type="predicted"/>
<gene>
    <name evidence="3" type="ORF">SAMN05192585_12332</name>
</gene>
<sequence length="246" mass="26298">MSAQLFAVVGSKGGVGKSTVAFYTAYALTKKGGSAVVLDLDLGFRCQSVLFGVESDVVYDLSDLMKAQTVEIDKAIKKCSFQDRLFLIPSCADPFTRLSFDKLSTVCAALRARFDYVVLDAPPSVSRGFIAAITLADSAVLVTTPDRIAVKSASLCAQITAKAGVKSQRLIINKVPESPKSPPVIANFDSIIDETGVQLIGVVPQLEGLDSFSQNAKLINPKTTFMLSFENIARRLNGEDVPLLIG</sequence>
<keyword evidence="2" id="KW-0067">ATP-binding</keyword>
<dbReference type="GO" id="GO:0016887">
    <property type="term" value="F:ATP hydrolysis activity"/>
    <property type="evidence" value="ECO:0007669"/>
    <property type="project" value="TreeGrafter"/>
</dbReference>
<dbReference type="SUPFAM" id="SSF52540">
    <property type="entry name" value="P-loop containing nucleoside triphosphate hydrolases"/>
    <property type="match status" value="1"/>
</dbReference>
<dbReference type="AlphaFoldDB" id="A0A1H0CHV9"/>
<dbReference type="GO" id="GO:0005829">
    <property type="term" value="C:cytosol"/>
    <property type="evidence" value="ECO:0007669"/>
    <property type="project" value="TreeGrafter"/>
</dbReference>
<dbReference type="Pfam" id="PF10609">
    <property type="entry name" value="ParA"/>
    <property type="match status" value="1"/>
</dbReference>
<evidence type="ECO:0000256" key="1">
    <source>
        <dbReference type="ARBA" id="ARBA00022741"/>
    </source>
</evidence>
<reference evidence="3 4" key="1">
    <citation type="submission" date="2016-10" db="EMBL/GenBank/DDBJ databases">
        <authorList>
            <person name="de Groot N.N."/>
        </authorList>
    </citation>
    <scope>NUCLEOTIDE SEQUENCE [LARGE SCALE GENOMIC DNA]</scope>
    <source>
        <strain evidence="3 4">CGMCC 1.5012</strain>
    </source>
</reference>
<keyword evidence="1" id="KW-0547">Nucleotide-binding</keyword>
<keyword evidence="4" id="KW-1185">Reference proteome</keyword>
<name>A0A1H0CHV9_9FIRM</name>
<dbReference type="InterPro" id="IPR027417">
    <property type="entry name" value="P-loop_NTPase"/>
</dbReference>
<dbReference type="Gene3D" id="3.40.50.300">
    <property type="entry name" value="P-loop containing nucleotide triphosphate hydrolases"/>
    <property type="match status" value="1"/>
</dbReference>
<evidence type="ECO:0000313" key="3">
    <source>
        <dbReference type="EMBL" id="SDN57393.1"/>
    </source>
</evidence>
<evidence type="ECO:0000256" key="2">
    <source>
        <dbReference type="ARBA" id="ARBA00022840"/>
    </source>
</evidence>
<evidence type="ECO:0000313" key="4">
    <source>
        <dbReference type="Proteomes" id="UP000199182"/>
    </source>
</evidence>
<dbReference type="Proteomes" id="UP000199182">
    <property type="component" value="Unassembled WGS sequence"/>
</dbReference>
<dbReference type="InterPro" id="IPR033756">
    <property type="entry name" value="YlxH/NBP35"/>
</dbReference>
<dbReference type="STRING" id="258515.SAMN05192585_12332"/>